<keyword evidence="3" id="KW-1185">Reference proteome</keyword>
<evidence type="ECO:0000313" key="3">
    <source>
        <dbReference type="Proteomes" id="UP001304243"/>
    </source>
</evidence>
<gene>
    <name evidence="2" type="primary">PDS5</name>
    <name evidence="2" type="ORF">ATC70_000217</name>
</gene>
<feature type="compositionally biased region" description="Acidic residues" evidence="1">
    <location>
        <begin position="256"/>
        <end position="265"/>
    </location>
</feature>
<accession>A0AAN7HTW2</accession>
<protein>
    <submittedName>
        <fullName evidence="2">Sister chromatid cohesion protein pds5</fullName>
    </submittedName>
</protein>
<evidence type="ECO:0000256" key="1">
    <source>
        <dbReference type="SAM" id="MobiDB-lite"/>
    </source>
</evidence>
<name>A0AAN7HTW2_9FUNG</name>
<sequence>MASSSASIHDNASSIISQPPPTLMANNYPTAPTILPSSNIFTPSLQLTLREDITVELSSTITVQCTTISNHNDVLYYYQEPPPYKDDQENQQDSKDLLLLLYDIHKNPIWKLKSRDWHGMTLLHEGLEVILSTTPPQFRFTVNEQKYHWQVQPQGSTYTLKCFQTETKLFVAELKEDQLCLYNQNSEYNPFRQLTQIDPHITLIILSGLLVNHHLKNLLKSLGGGPEALQMMVDPNEVCINSNTSKSTPGFHPERENEEEEDDDVASLSYTRNYPGHQSLVYERDPNNRWSSSAQSFKSIELDPGVWHCWWGYKFWWSWFPCCMPGGYCDRACIRLKGHRPKVRSTRTLSKQGWQQQHY</sequence>
<dbReference type="Proteomes" id="UP001304243">
    <property type="component" value="Unassembled WGS sequence"/>
</dbReference>
<dbReference type="AlphaFoldDB" id="A0AAN7HTW2"/>
<feature type="region of interest" description="Disordered" evidence="1">
    <location>
        <begin position="1"/>
        <end position="21"/>
    </location>
</feature>
<organism evidence="2 3">
    <name type="scientific">Mucor velutinosus</name>
    <dbReference type="NCBI Taxonomy" id="708070"/>
    <lineage>
        <taxon>Eukaryota</taxon>
        <taxon>Fungi</taxon>
        <taxon>Fungi incertae sedis</taxon>
        <taxon>Mucoromycota</taxon>
        <taxon>Mucoromycotina</taxon>
        <taxon>Mucoromycetes</taxon>
        <taxon>Mucorales</taxon>
        <taxon>Mucorineae</taxon>
        <taxon>Mucoraceae</taxon>
        <taxon>Mucor</taxon>
    </lineage>
</organism>
<proteinExistence type="predicted"/>
<reference evidence="2 3" key="1">
    <citation type="submission" date="2022-11" db="EMBL/GenBank/DDBJ databases">
        <title>Mucor velutinosus strain NIH1002 WGS.</title>
        <authorList>
            <person name="Subramanian P."/>
            <person name="Mullikin J.C."/>
            <person name="Segre J.A."/>
            <person name="Zelazny A.M."/>
        </authorList>
    </citation>
    <scope>NUCLEOTIDE SEQUENCE [LARGE SCALE GENOMIC DNA]</scope>
    <source>
        <strain evidence="2 3">NIH1002</strain>
    </source>
</reference>
<evidence type="ECO:0000313" key="2">
    <source>
        <dbReference type="EMBL" id="KAK4516890.1"/>
    </source>
</evidence>
<feature type="region of interest" description="Disordered" evidence="1">
    <location>
        <begin position="244"/>
        <end position="265"/>
    </location>
</feature>
<feature type="compositionally biased region" description="Low complexity" evidence="1">
    <location>
        <begin position="1"/>
        <end position="17"/>
    </location>
</feature>
<dbReference type="GeneID" id="89943919"/>
<dbReference type="EMBL" id="JASEJX010000013">
    <property type="protein sequence ID" value="KAK4516890.1"/>
    <property type="molecule type" value="Genomic_DNA"/>
</dbReference>
<dbReference type="RefSeq" id="XP_064683556.1">
    <property type="nucleotide sequence ID" value="XM_064819636.1"/>
</dbReference>
<comment type="caution">
    <text evidence="2">The sequence shown here is derived from an EMBL/GenBank/DDBJ whole genome shotgun (WGS) entry which is preliminary data.</text>
</comment>